<evidence type="ECO:0000256" key="4">
    <source>
        <dbReference type="ARBA" id="ARBA00022723"/>
    </source>
</evidence>
<feature type="transmembrane region" description="Helical" evidence="6">
    <location>
        <begin position="12"/>
        <end position="33"/>
    </location>
</feature>
<protein>
    <recommendedName>
        <fullName evidence="9">Cytochrome P450</fullName>
    </recommendedName>
</protein>
<evidence type="ECO:0000313" key="8">
    <source>
        <dbReference type="Proteomes" id="UP001305779"/>
    </source>
</evidence>
<dbReference type="PRINTS" id="PR00465">
    <property type="entry name" value="EP450IV"/>
</dbReference>
<sequence length="512" mass="57683">MALLSLAQGTTSLTLPIVFGSLFVISSVLYYLFYKPPFPPNAPKQTSDRWPLLGSMNFFFHRWDFYQRAVAESPTGNFSFYAGQWPVIALSGERERKIFFEHKGLAFAEGYAALLGGSPDVKPDNNVFAEAHGGDSAFSRYFTSRLITLLKGPMLKKGLPQLLVDARQSMERLQANPSGVTDPFESIYRMVFQFTMRTVAANEIANDPKQLERCLNLFEAIEGATSSWSIAYPWLPVPSKIQRTVGGAQLYGIFKKIIDDRQKSGRREEDALQYLIDSGDSITDILTFVLGSLFAGQLNSGINAAWILCYLANKPQWLQRVREEVKNVANQYAPDPNAPLKEKLNHIPIEAWESSFPTIDICLKDSIRLQTAGTAFRKNTSGQDIPLASGEVIPKGAYVTLAAGEMHLNEKIYENPAEWDPARYLPERQEDKRETHAWMGWGVARHPCLGMRFAKLENNIIVAFFTAYFDDVQLCDQVGNLVDRVPRVNFNNHTAHKPDTEIYLKYRAGEKQ</sequence>
<keyword evidence="5" id="KW-0408">Iron</keyword>
<dbReference type="InterPro" id="IPR050529">
    <property type="entry name" value="CYP450_sterol_14alpha_dmase"/>
</dbReference>
<dbReference type="Proteomes" id="UP001305779">
    <property type="component" value="Unassembled WGS sequence"/>
</dbReference>
<keyword evidence="4" id="KW-0479">Metal-binding</keyword>
<gene>
    <name evidence="7" type="ORF">PRZ48_006904</name>
</gene>
<reference evidence="7 8" key="1">
    <citation type="journal article" date="2023" name="G3 (Bethesda)">
        <title>A chromosome-level genome assembly of Zasmidium syzygii isolated from banana leaves.</title>
        <authorList>
            <person name="van Westerhoven A.C."/>
            <person name="Mehrabi R."/>
            <person name="Talebi R."/>
            <person name="Steentjes M.B.F."/>
            <person name="Corcolon B."/>
            <person name="Chong P.A."/>
            <person name="Kema G.H.J."/>
            <person name="Seidl M.F."/>
        </authorList>
    </citation>
    <scope>NUCLEOTIDE SEQUENCE [LARGE SCALE GENOMIC DNA]</scope>
    <source>
        <strain evidence="7 8">P124</strain>
    </source>
</reference>
<accession>A0ABR0EJ73</accession>
<dbReference type="InterPro" id="IPR001128">
    <property type="entry name" value="Cyt_P450"/>
</dbReference>
<dbReference type="InterPro" id="IPR002403">
    <property type="entry name" value="Cyt_P450_E_grp-IV"/>
</dbReference>
<dbReference type="EMBL" id="JAXOVC010000005">
    <property type="protein sequence ID" value="KAK4501098.1"/>
    <property type="molecule type" value="Genomic_DNA"/>
</dbReference>
<evidence type="ECO:0000256" key="6">
    <source>
        <dbReference type="SAM" id="Phobius"/>
    </source>
</evidence>
<evidence type="ECO:0000256" key="1">
    <source>
        <dbReference type="ARBA" id="ARBA00001971"/>
    </source>
</evidence>
<comment type="cofactor">
    <cofactor evidence="1">
        <name>heme</name>
        <dbReference type="ChEBI" id="CHEBI:30413"/>
    </cofactor>
</comment>
<organism evidence="7 8">
    <name type="scientific">Zasmidium cellare</name>
    <name type="common">Wine cellar mold</name>
    <name type="synonym">Racodium cellare</name>
    <dbReference type="NCBI Taxonomy" id="395010"/>
    <lineage>
        <taxon>Eukaryota</taxon>
        <taxon>Fungi</taxon>
        <taxon>Dikarya</taxon>
        <taxon>Ascomycota</taxon>
        <taxon>Pezizomycotina</taxon>
        <taxon>Dothideomycetes</taxon>
        <taxon>Dothideomycetidae</taxon>
        <taxon>Mycosphaerellales</taxon>
        <taxon>Mycosphaerellaceae</taxon>
        <taxon>Zasmidium</taxon>
    </lineage>
</organism>
<dbReference type="Gene3D" id="1.10.630.10">
    <property type="entry name" value="Cytochrome P450"/>
    <property type="match status" value="1"/>
</dbReference>
<evidence type="ECO:0008006" key="9">
    <source>
        <dbReference type="Google" id="ProtNLM"/>
    </source>
</evidence>
<keyword evidence="6" id="KW-1133">Transmembrane helix</keyword>
<evidence type="ECO:0000256" key="3">
    <source>
        <dbReference type="ARBA" id="ARBA00022617"/>
    </source>
</evidence>
<dbReference type="PANTHER" id="PTHR24304">
    <property type="entry name" value="CYTOCHROME P450 FAMILY 7"/>
    <property type="match status" value="1"/>
</dbReference>
<dbReference type="PANTHER" id="PTHR24304:SF2">
    <property type="entry name" value="24-HYDROXYCHOLESTEROL 7-ALPHA-HYDROXYLASE"/>
    <property type="match status" value="1"/>
</dbReference>
<keyword evidence="3" id="KW-0349">Heme</keyword>
<evidence type="ECO:0000313" key="7">
    <source>
        <dbReference type="EMBL" id="KAK4501098.1"/>
    </source>
</evidence>
<name>A0ABR0EJ73_ZASCE</name>
<keyword evidence="6" id="KW-0472">Membrane</keyword>
<keyword evidence="8" id="KW-1185">Reference proteome</keyword>
<dbReference type="Pfam" id="PF00067">
    <property type="entry name" value="p450"/>
    <property type="match status" value="1"/>
</dbReference>
<proteinExistence type="inferred from homology"/>
<dbReference type="CDD" id="cd00302">
    <property type="entry name" value="cytochrome_P450"/>
    <property type="match status" value="1"/>
</dbReference>
<evidence type="ECO:0000256" key="2">
    <source>
        <dbReference type="ARBA" id="ARBA00010617"/>
    </source>
</evidence>
<dbReference type="InterPro" id="IPR036396">
    <property type="entry name" value="Cyt_P450_sf"/>
</dbReference>
<comment type="caution">
    <text evidence="7">The sequence shown here is derived from an EMBL/GenBank/DDBJ whole genome shotgun (WGS) entry which is preliminary data.</text>
</comment>
<keyword evidence="6" id="KW-0812">Transmembrane</keyword>
<evidence type="ECO:0000256" key="5">
    <source>
        <dbReference type="ARBA" id="ARBA00023004"/>
    </source>
</evidence>
<comment type="similarity">
    <text evidence="2">Belongs to the cytochrome P450 family.</text>
</comment>
<dbReference type="SUPFAM" id="SSF48264">
    <property type="entry name" value="Cytochrome P450"/>
    <property type="match status" value="1"/>
</dbReference>